<dbReference type="STRING" id="649761.HMPREF0973_00048"/>
<protein>
    <submittedName>
        <fullName evidence="1">Uncharacterized protein</fullName>
    </submittedName>
</protein>
<proteinExistence type="predicted"/>
<comment type="caution">
    <text evidence="1">The sequence shown here is derived from an EMBL/GenBank/DDBJ whole genome shotgun (WGS) entry which is preliminary data.</text>
</comment>
<dbReference type="Proteomes" id="UP000003327">
    <property type="component" value="Unassembled WGS sequence"/>
</dbReference>
<evidence type="ECO:0000313" key="1">
    <source>
        <dbReference type="EMBL" id="EEX20073.1"/>
    </source>
</evidence>
<reference evidence="1 2" key="1">
    <citation type="submission" date="2009-09" db="EMBL/GenBank/DDBJ databases">
        <authorList>
            <person name="Weinstock G."/>
            <person name="Sodergren E."/>
            <person name="Clifton S."/>
            <person name="Fulton L."/>
            <person name="Fulton B."/>
            <person name="Courtney L."/>
            <person name="Fronick C."/>
            <person name="Harrison M."/>
            <person name="Strong C."/>
            <person name="Farmer C."/>
            <person name="Delahaunty K."/>
            <person name="Markovic C."/>
            <person name="Hall O."/>
            <person name="Minx P."/>
            <person name="Tomlinson C."/>
            <person name="Mitreva M."/>
            <person name="Nelson J."/>
            <person name="Hou S."/>
            <person name="Wollam A."/>
            <person name="Pepin K.H."/>
            <person name="Johnson M."/>
            <person name="Bhonagiri V."/>
            <person name="Nash W.E."/>
            <person name="Warren W."/>
            <person name="Chinwalla A."/>
            <person name="Mardis E.R."/>
            <person name="Wilson R.K."/>
        </authorList>
    </citation>
    <scope>NUCLEOTIDE SEQUENCE [LARGE SCALE GENOMIC DNA]</scope>
    <source>
        <strain evidence="1 2">F0319</strain>
    </source>
</reference>
<accession>C9MKC9</accession>
<evidence type="ECO:0000313" key="2">
    <source>
        <dbReference type="Proteomes" id="UP000003327"/>
    </source>
</evidence>
<dbReference type="HOGENOM" id="CLU_208542_0_0_10"/>
<dbReference type="AlphaFoldDB" id="C9MKC9"/>
<dbReference type="EMBL" id="ACVA01000002">
    <property type="protein sequence ID" value="EEX20073.1"/>
    <property type="molecule type" value="Genomic_DNA"/>
</dbReference>
<sequence length="62" mass="7116">MLERTDEGVCPYFVVIYCTEQITSLLVNQSTRQLYLIIILNYELCILNCSKSLSLIEEPASK</sequence>
<organism evidence="1 2">
    <name type="scientific">Prevotella veroralis F0319</name>
    <dbReference type="NCBI Taxonomy" id="649761"/>
    <lineage>
        <taxon>Bacteria</taxon>
        <taxon>Pseudomonadati</taxon>
        <taxon>Bacteroidota</taxon>
        <taxon>Bacteroidia</taxon>
        <taxon>Bacteroidales</taxon>
        <taxon>Prevotellaceae</taxon>
        <taxon>Prevotella</taxon>
    </lineage>
</organism>
<keyword evidence="2" id="KW-1185">Reference proteome</keyword>
<name>C9MKC9_9BACT</name>
<gene>
    <name evidence="1" type="ORF">HMPREF0973_00048</name>
</gene>